<evidence type="ECO:0000259" key="7">
    <source>
        <dbReference type="PROSITE" id="PS50850"/>
    </source>
</evidence>
<comment type="subcellular location">
    <subcellularLocation>
        <location evidence="1">Membrane</location>
        <topology evidence="1">Multi-pass membrane protein</topology>
    </subcellularLocation>
</comment>
<feature type="transmembrane region" description="Helical" evidence="6">
    <location>
        <begin position="401"/>
        <end position="420"/>
    </location>
</feature>
<feature type="transmembrane region" description="Helical" evidence="6">
    <location>
        <begin position="149"/>
        <end position="178"/>
    </location>
</feature>
<name>A0ABM3LL29_BICAN</name>
<dbReference type="GeneID" id="112047905"/>
<feature type="domain" description="Major facilitator superfamily (MFS) profile" evidence="7">
    <location>
        <begin position="24"/>
        <end position="511"/>
    </location>
</feature>
<keyword evidence="8" id="KW-1185">Reference proteome</keyword>
<feature type="transmembrane region" description="Helical" evidence="6">
    <location>
        <begin position="296"/>
        <end position="318"/>
    </location>
</feature>
<dbReference type="SUPFAM" id="SSF103473">
    <property type="entry name" value="MFS general substrate transporter"/>
    <property type="match status" value="1"/>
</dbReference>
<sequence length="514" mass="56687">MPEKVESTPFEEALEKTGNGVYNVLLLLTCGLILLAIGVDLFGFGLVVAAACDLNITVSQKGILTSLPYIGILLVSYIWGYISDTRGRRFSLLVSMQGAFILSCLSSISTNWLLLGLIKFFSVCFSCAANSVTYTLLGESCIQRVRSKYMLLITCLLILSPGIAAIRIFFISFPVVTYPTLLLHFKTEIPLLGINFTPWRLLIVVLAIPSGIGGLAIHFFHESPKFLANCGKNKEALEVLKSIHAINNPGAKEEFGITSIYLEDAVAKKPTSLTRALYEQGAPLFRPPMLWRTLQLYFIISIVYFTNNSLLVWLPYIMNLVRVALSQNTTTGGDICSLITTKEESISLNATLSSSNTTVITPEICLGYIENNVIITLAAAQCIYSFLNFVISYLMRWRRTVLLSILLMSTISGALLGLMPEPISSVFLLMAFTCTNLGMGILASYFVDLYPTSCRGMVACLSIMVARTSTFIGINVVGNLIFYHCHTTFYVWSIVVFSSVVVAWFLPPDKPVQR</sequence>
<evidence type="ECO:0000256" key="1">
    <source>
        <dbReference type="ARBA" id="ARBA00004141"/>
    </source>
</evidence>
<dbReference type="Proteomes" id="UP001652582">
    <property type="component" value="Chromosome 10"/>
</dbReference>
<keyword evidence="4 6" id="KW-1133">Transmembrane helix</keyword>
<feature type="transmembrane region" description="Helical" evidence="6">
    <location>
        <begin position="63"/>
        <end position="83"/>
    </location>
</feature>
<keyword evidence="5 6" id="KW-0472">Membrane</keyword>
<feature type="transmembrane region" description="Helical" evidence="6">
    <location>
        <begin position="426"/>
        <end position="447"/>
    </location>
</feature>
<feature type="transmembrane region" description="Helical" evidence="6">
    <location>
        <begin position="114"/>
        <end position="137"/>
    </location>
</feature>
<feature type="transmembrane region" description="Helical" evidence="6">
    <location>
        <begin position="198"/>
        <end position="220"/>
    </location>
</feature>
<dbReference type="InterPro" id="IPR036259">
    <property type="entry name" value="MFS_trans_sf"/>
</dbReference>
<dbReference type="Gene3D" id="1.20.1250.20">
    <property type="entry name" value="MFS general substrate transporter like domains"/>
    <property type="match status" value="1"/>
</dbReference>
<reference evidence="9" key="1">
    <citation type="submission" date="2025-08" db="UniProtKB">
        <authorList>
            <consortium name="RefSeq"/>
        </authorList>
    </citation>
    <scope>IDENTIFICATION</scope>
</reference>
<gene>
    <name evidence="9" type="primary">LOC112047905</name>
</gene>
<feature type="transmembrane region" description="Helical" evidence="6">
    <location>
        <begin position="21"/>
        <end position="51"/>
    </location>
</feature>
<dbReference type="Pfam" id="PF07690">
    <property type="entry name" value="MFS_1"/>
    <property type="match status" value="1"/>
</dbReference>
<dbReference type="InterPro" id="IPR011701">
    <property type="entry name" value="MFS"/>
</dbReference>
<evidence type="ECO:0000313" key="8">
    <source>
        <dbReference type="Proteomes" id="UP001652582"/>
    </source>
</evidence>
<feature type="transmembrane region" description="Helical" evidence="6">
    <location>
        <begin position="373"/>
        <end position="394"/>
    </location>
</feature>
<protein>
    <submittedName>
        <fullName evidence="9">Synaptic vesicle glycoprotein 2A-like</fullName>
    </submittedName>
</protein>
<evidence type="ECO:0000256" key="6">
    <source>
        <dbReference type="SAM" id="Phobius"/>
    </source>
</evidence>
<dbReference type="RefSeq" id="XP_052739786.1">
    <property type="nucleotide sequence ID" value="XM_052883826.1"/>
</dbReference>
<accession>A0ABM3LL29</accession>
<dbReference type="PANTHER" id="PTHR23511">
    <property type="entry name" value="SYNAPTIC VESICLE GLYCOPROTEIN 2"/>
    <property type="match status" value="1"/>
</dbReference>
<dbReference type="PROSITE" id="PS50850">
    <property type="entry name" value="MFS"/>
    <property type="match status" value="1"/>
</dbReference>
<proteinExistence type="predicted"/>
<dbReference type="PANTHER" id="PTHR23511:SF35">
    <property type="entry name" value="MAJOR FACILITATOR SUPERFAMILY (MFS) PROFILE DOMAIN-CONTAINING PROTEIN"/>
    <property type="match status" value="1"/>
</dbReference>
<evidence type="ECO:0000256" key="2">
    <source>
        <dbReference type="ARBA" id="ARBA00022448"/>
    </source>
</evidence>
<feature type="transmembrane region" description="Helical" evidence="6">
    <location>
        <begin position="489"/>
        <end position="506"/>
    </location>
</feature>
<keyword evidence="2" id="KW-0813">Transport</keyword>
<keyword evidence="3 6" id="KW-0812">Transmembrane</keyword>
<evidence type="ECO:0000313" key="9">
    <source>
        <dbReference type="RefSeq" id="XP_052739786.1"/>
    </source>
</evidence>
<evidence type="ECO:0000256" key="5">
    <source>
        <dbReference type="ARBA" id="ARBA00023136"/>
    </source>
</evidence>
<evidence type="ECO:0000256" key="3">
    <source>
        <dbReference type="ARBA" id="ARBA00022692"/>
    </source>
</evidence>
<organism evidence="8 9">
    <name type="scientific">Bicyclus anynana</name>
    <name type="common">Squinting bush brown butterfly</name>
    <dbReference type="NCBI Taxonomy" id="110368"/>
    <lineage>
        <taxon>Eukaryota</taxon>
        <taxon>Metazoa</taxon>
        <taxon>Ecdysozoa</taxon>
        <taxon>Arthropoda</taxon>
        <taxon>Hexapoda</taxon>
        <taxon>Insecta</taxon>
        <taxon>Pterygota</taxon>
        <taxon>Neoptera</taxon>
        <taxon>Endopterygota</taxon>
        <taxon>Lepidoptera</taxon>
        <taxon>Glossata</taxon>
        <taxon>Ditrysia</taxon>
        <taxon>Papilionoidea</taxon>
        <taxon>Nymphalidae</taxon>
        <taxon>Satyrinae</taxon>
        <taxon>Satyrini</taxon>
        <taxon>Mycalesina</taxon>
        <taxon>Bicyclus</taxon>
    </lineage>
</organism>
<feature type="transmembrane region" description="Helical" evidence="6">
    <location>
        <begin position="459"/>
        <end position="483"/>
    </location>
</feature>
<evidence type="ECO:0000256" key="4">
    <source>
        <dbReference type="ARBA" id="ARBA00022989"/>
    </source>
</evidence>
<feature type="transmembrane region" description="Helical" evidence="6">
    <location>
        <begin position="90"/>
        <end position="108"/>
    </location>
</feature>
<dbReference type="InterPro" id="IPR020846">
    <property type="entry name" value="MFS_dom"/>
</dbReference>